<dbReference type="AlphaFoldDB" id="A0A4Y2MJ44"/>
<sequence length="179" mass="20836">MFNIYVNVIPSPRNCQTRLCLFADDTAIMSTGASNKVMEDLNSYPDQLDKWMIGWKIKINTEKCQTVCFSRRRTTPEPPKLYRRAIPWSNDSKYLGVILDKRMTFEMHIENNRQKVNAMKATLYPLLGRKSKFSVSNKLLLYRSLVRPLMSYASPVWGAAAKKPREKNRIFPEYYSPAN</sequence>
<comment type="caution">
    <text evidence="2">The sequence shown here is derived from an EMBL/GenBank/DDBJ whole genome shotgun (WGS) entry which is preliminary data.</text>
</comment>
<keyword evidence="2" id="KW-0695">RNA-directed DNA polymerase</keyword>
<gene>
    <name evidence="2" type="primary">pol_3694</name>
    <name evidence="2" type="ORF">AVEN_251420_1</name>
</gene>
<dbReference type="Pfam" id="PF00078">
    <property type="entry name" value="RVT_1"/>
    <property type="match status" value="1"/>
</dbReference>
<proteinExistence type="predicted"/>
<dbReference type="EMBL" id="BGPR01007404">
    <property type="protein sequence ID" value="GBN26589.1"/>
    <property type="molecule type" value="Genomic_DNA"/>
</dbReference>
<feature type="domain" description="Reverse transcriptase" evidence="1">
    <location>
        <begin position="1"/>
        <end position="99"/>
    </location>
</feature>
<evidence type="ECO:0000313" key="3">
    <source>
        <dbReference type="Proteomes" id="UP000499080"/>
    </source>
</evidence>
<reference evidence="2 3" key="1">
    <citation type="journal article" date="2019" name="Sci. Rep.">
        <title>Orb-weaving spider Araneus ventricosus genome elucidates the spidroin gene catalogue.</title>
        <authorList>
            <person name="Kono N."/>
            <person name="Nakamura H."/>
            <person name="Ohtoshi R."/>
            <person name="Moran D.A.P."/>
            <person name="Shinohara A."/>
            <person name="Yoshida Y."/>
            <person name="Fujiwara M."/>
            <person name="Mori M."/>
            <person name="Tomita M."/>
            <person name="Arakawa K."/>
        </authorList>
    </citation>
    <scope>NUCLEOTIDE SEQUENCE [LARGE SCALE GENOMIC DNA]</scope>
</reference>
<keyword evidence="3" id="KW-1185">Reference proteome</keyword>
<protein>
    <submittedName>
        <fullName evidence="2">RNA-directed DNA polymerase from mobile element jockey</fullName>
    </submittedName>
</protein>
<organism evidence="2 3">
    <name type="scientific">Araneus ventricosus</name>
    <name type="common">Orbweaver spider</name>
    <name type="synonym">Epeira ventricosa</name>
    <dbReference type="NCBI Taxonomy" id="182803"/>
    <lineage>
        <taxon>Eukaryota</taxon>
        <taxon>Metazoa</taxon>
        <taxon>Ecdysozoa</taxon>
        <taxon>Arthropoda</taxon>
        <taxon>Chelicerata</taxon>
        <taxon>Arachnida</taxon>
        <taxon>Araneae</taxon>
        <taxon>Araneomorphae</taxon>
        <taxon>Entelegynae</taxon>
        <taxon>Araneoidea</taxon>
        <taxon>Araneidae</taxon>
        <taxon>Araneus</taxon>
    </lineage>
</organism>
<evidence type="ECO:0000313" key="2">
    <source>
        <dbReference type="EMBL" id="GBN26589.1"/>
    </source>
</evidence>
<dbReference type="GO" id="GO:0003964">
    <property type="term" value="F:RNA-directed DNA polymerase activity"/>
    <property type="evidence" value="ECO:0007669"/>
    <property type="project" value="UniProtKB-KW"/>
</dbReference>
<dbReference type="Proteomes" id="UP000499080">
    <property type="component" value="Unassembled WGS sequence"/>
</dbReference>
<keyword evidence="2" id="KW-0548">Nucleotidyltransferase</keyword>
<accession>A0A4Y2MJ44</accession>
<keyword evidence="2" id="KW-0808">Transferase</keyword>
<dbReference type="OrthoDB" id="416454at2759"/>
<dbReference type="PANTHER" id="PTHR33332">
    <property type="entry name" value="REVERSE TRANSCRIPTASE DOMAIN-CONTAINING PROTEIN"/>
    <property type="match status" value="1"/>
</dbReference>
<dbReference type="PROSITE" id="PS50878">
    <property type="entry name" value="RT_POL"/>
    <property type="match status" value="1"/>
</dbReference>
<dbReference type="InterPro" id="IPR000477">
    <property type="entry name" value="RT_dom"/>
</dbReference>
<evidence type="ECO:0000259" key="1">
    <source>
        <dbReference type="PROSITE" id="PS50878"/>
    </source>
</evidence>
<name>A0A4Y2MJ44_ARAVE</name>